<dbReference type="KEGG" id="soy:115891508"/>
<gene>
    <name evidence="6" type="primary">LOC115891508</name>
</gene>
<evidence type="ECO:0000256" key="1">
    <source>
        <dbReference type="ARBA" id="ARBA00023157"/>
    </source>
</evidence>
<dbReference type="SUPFAM" id="SSF57610">
    <property type="entry name" value="Thyroglobulin type-1 domain"/>
    <property type="match status" value="2"/>
</dbReference>
<dbReference type="InterPro" id="IPR036857">
    <property type="entry name" value="Thyroglobulin_1_sf"/>
</dbReference>
<dbReference type="GeneID" id="115891508"/>
<feature type="domain" description="Thyroglobulin type-1" evidence="4">
    <location>
        <begin position="130"/>
        <end position="200"/>
    </location>
</feature>
<dbReference type="PROSITE" id="PS51257">
    <property type="entry name" value="PROKAR_LIPOPROTEIN"/>
    <property type="match status" value="1"/>
</dbReference>
<keyword evidence="3" id="KW-0732">Signal</keyword>
<sequence>MTQFLKLVTLVYALVSLFYACVNGSETCPGTLVSNFHQKNCTDRATGTEAYYLDRTECIPKCKIYPTSVEEGQCTDNTDCISGYYCENRCGPKNNLRDYTCETDSDCQALPEGGRSKCLKYCVLPSTTGGVTCMSYHSNLPEFVNSYWTALIFKPVCNDDGDWEAKQCKGGVHGKCICYSSTGVRLFGEALYQKADNMTCACSRKKNDMESNGRTMVTLHCDSMGNYESLQCDMEKEICWCAESKTGEPTAPFVPEKAKEKLPCYISTTVGSQYLRQCESKKYAQSMITAKLKAHGAKYVQTDTLLCNADGSYGAYSVSSGIAYCTWRDNSKIGTWQSNIASNTANLNCNCARDFKQYSHSMDCEGNGNYVIVQHYQDDTNTLKYYCVDDDGFAKTGLLDDKNVNCSLYY</sequence>
<protein>
    <submittedName>
        <fullName evidence="6">Uncharacterized protein LOC115891508</fullName>
    </submittedName>
</protein>
<dbReference type="Proteomes" id="UP000504635">
    <property type="component" value="Unplaced"/>
</dbReference>
<feature type="disulfide bond" evidence="2">
    <location>
        <begin position="232"/>
        <end position="239"/>
    </location>
</feature>
<evidence type="ECO:0000313" key="6">
    <source>
        <dbReference type="RefSeq" id="XP_030767839.1"/>
    </source>
</evidence>
<dbReference type="Pfam" id="PF00086">
    <property type="entry name" value="Thyroglobulin_1"/>
    <property type="match status" value="2"/>
</dbReference>
<dbReference type="Gene3D" id="4.10.800.10">
    <property type="entry name" value="Thyroglobulin type-1"/>
    <property type="match status" value="2"/>
</dbReference>
<feature type="domain" description="Thyroglobulin type-1" evidence="4">
    <location>
        <begin position="202"/>
        <end position="264"/>
    </location>
</feature>
<dbReference type="InterPro" id="IPR000716">
    <property type="entry name" value="Thyroglobulin_1"/>
</dbReference>
<dbReference type="RefSeq" id="XP_030767839.1">
    <property type="nucleotide sequence ID" value="XM_030911979.1"/>
</dbReference>
<dbReference type="AlphaFoldDB" id="A0A6J2YX70"/>
<comment type="caution">
    <text evidence="2">Lacks conserved residue(s) required for the propagation of feature annotation.</text>
</comment>
<dbReference type="OrthoDB" id="6409105at2759"/>
<keyword evidence="1 2" id="KW-1015">Disulfide bond</keyword>
<name>A0A6J2YX70_SITOR</name>
<keyword evidence="5" id="KW-1185">Reference proteome</keyword>
<feature type="disulfide bond" evidence="2">
    <location>
        <begin position="202"/>
        <end position="221"/>
    </location>
</feature>
<organism evidence="5 6">
    <name type="scientific">Sitophilus oryzae</name>
    <name type="common">Rice weevil</name>
    <name type="synonym">Curculio oryzae</name>
    <dbReference type="NCBI Taxonomy" id="7048"/>
    <lineage>
        <taxon>Eukaryota</taxon>
        <taxon>Metazoa</taxon>
        <taxon>Ecdysozoa</taxon>
        <taxon>Arthropoda</taxon>
        <taxon>Hexapoda</taxon>
        <taxon>Insecta</taxon>
        <taxon>Pterygota</taxon>
        <taxon>Neoptera</taxon>
        <taxon>Endopterygota</taxon>
        <taxon>Coleoptera</taxon>
        <taxon>Polyphaga</taxon>
        <taxon>Cucujiformia</taxon>
        <taxon>Curculionidae</taxon>
        <taxon>Dryophthorinae</taxon>
        <taxon>Sitophilus</taxon>
    </lineage>
</organism>
<accession>A0A6J2YX70</accession>
<dbReference type="InParanoid" id="A0A6J2YX70"/>
<feature type="chain" id="PRO_5026898656" evidence="3">
    <location>
        <begin position="25"/>
        <end position="410"/>
    </location>
</feature>
<evidence type="ECO:0000256" key="2">
    <source>
        <dbReference type="PROSITE-ProRule" id="PRU00500"/>
    </source>
</evidence>
<evidence type="ECO:0000256" key="3">
    <source>
        <dbReference type="SAM" id="SignalP"/>
    </source>
</evidence>
<evidence type="ECO:0000313" key="5">
    <source>
        <dbReference type="Proteomes" id="UP000504635"/>
    </source>
</evidence>
<dbReference type="PROSITE" id="PS51162">
    <property type="entry name" value="THYROGLOBULIN_1_2"/>
    <property type="match status" value="2"/>
</dbReference>
<feature type="signal peptide" evidence="3">
    <location>
        <begin position="1"/>
        <end position="24"/>
    </location>
</feature>
<evidence type="ECO:0000259" key="4">
    <source>
        <dbReference type="PROSITE" id="PS51162"/>
    </source>
</evidence>
<reference evidence="6" key="1">
    <citation type="submission" date="2025-08" db="UniProtKB">
        <authorList>
            <consortium name="RefSeq"/>
        </authorList>
    </citation>
    <scope>IDENTIFICATION</scope>
    <source>
        <tissue evidence="6">Gonads</tissue>
    </source>
</reference>
<proteinExistence type="predicted"/>